<dbReference type="InterPro" id="IPR043127">
    <property type="entry name" value="Sec-1-like_dom3a"/>
</dbReference>
<reference evidence="2 3" key="1">
    <citation type="submission" date="2014-03" db="EMBL/GenBank/DDBJ databases">
        <title>The genome of Kluyveromyces dobzhanskii.</title>
        <authorList>
            <person name="Nystedt B."/>
            <person name="Astrom S."/>
        </authorList>
    </citation>
    <scope>NUCLEOTIDE SEQUENCE [LARGE SCALE GENOMIC DNA]</scope>
    <source>
        <strain evidence="2 3">CBS 2104</strain>
    </source>
</reference>
<sequence length="638" mass="72715">MVTKLDAKELRKGNRDTFINAVETLQESFKPVTLVVQQSLLRTLDSLFTFSQLKNATQVENVVKCDEEAVKVLQSLKDDTTLIFLIDVRTELNVSKVVLDTIIDLQVSKANVISVTYNDRDEELGLSSDYLREIFSVPLELAKWYLLPTENLDRNVLDCDLLLNSEGVNMYYPTDPYFRDTSINILLDNLSNVILSILERENITIMKSLALGDNSKRLIDIVIQRLKTRDTPEKKFIADAKFGKLKSGERNDIIVFERGIDPVTPMMADLTYSGILSELDQIYNVPIDEEIWDQLKFLNFGAVGSNLNALAKDLQSQYESRHEANTISEIKNFVDNLGDLQNRQALLKEHTVQSSDLMEYLKDTDFKDRIDFEHGIYADILDYSTILNTITEMMCFDKEEPEILRLCCLFSQIKNGLREKEFNALRQELVDSFGNEMIFKLDTLEKYGLFSKKHNDGLKNYRSISKALDTVPDVDIEPTKPRDMNYAFSGVVPLFSRLLQSMFDRSVFVKNNTSILQSFIHSREPTLDKLEPLLKELQIPLVEKNWIKTEGKTIGDVKNGSDLTFLVFIGGITHGEISTIRYLKEKLDAKNIKKEFVVITDGIITGNDIFSMQGTKSRKKGSISTEVENSLINDSQGV</sequence>
<evidence type="ECO:0000313" key="2">
    <source>
        <dbReference type="EMBL" id="CDO92162.1"/>
    </source>
</evidence>
<dbReference type="InterPro" id="IPR027482">
    <property type="entry name" value="Sec1-like_dom2"/>
</dbReference>
<dbReference type="SUPFAM" id="SSF56815">
    <property type="entry name" value="Sec1/munc18-like (SM) proteins"/>
    <property type="match status" value="1"/>
</dbReference>
<gene>
    <name evidence="2" type="ORF">KLDO_g485</name>
</gene>
<comment type="caution">
    <text evidence="2">The sequence shown here is derived from an EMBL/GenBank/DDBJ whole genome shotgun (WGS) entry which is preliminary data.</text>
</comment>
<dbReference type="InterPro" id="IPR043155">
    <property type="entry name" value="VPS33_dom3b"/>
</dbReference>
<dbReference type="Gene3D" id="3.40.50.2060">
    <property type="match status" value="1"/>
</dbReference>
<keyword evidence="3" id="KW-1185">Reference proteome</keyword>
<dbReference type="GO" id="GO:0016192">
    <property type="term" value="P:vesicle-mediated transport"/>
    <property type="evidence" value="ECO:0007669"/>
    <property type="project" value="InterPro"/>
</dbReference>
<dbReference type="PANTHER" id="PTHR11679">
    <property type="entry name" value="VESICLE PROTEIN SORTING-ASSOCIATED"/>
    <property type="match status" value="1"/>
</dbReference>
<dbReference type="InterPro" id="IPR001619">
    <property type="entry name" value="Sec1-like"/>
</dbReference>
<accession>A0A0A8L206</accession>
<dbReference type="AlphaFoldDB" id="A0A0A8L206"/>
<evidence type="ECO:0000313" key="3">
    <source>
        <dbReference type="Proteomes" id="UP000031516"/>
    </source>
</evidence>
<dbReference type="Gene3D" id="1.25.40.850">
    <property type="match status" value="1"/>
</dbReference>
<dbReference type="Gene3D" id="3.90.830.10">
    <property type="entry name" value="Syntaxin Binding Protein 1, Chain A, domain 2"/>
    <property type="match status" value="1"/>
</dbReference>
<dbReference type="InterPro" id="IPR036045">
    <property type="entry name" value="Sec1-like_sf"/>
</dbReference>
<comment type="similarity">
    <text evidence="1">Belongs to the STXBP/unc-18/SEC1 family.</text>
</comment>
<organism evidence="2 3">
    <name type="scientific">Kluyveromyces dobzhanskii CBS 2104</name>
    <dbReference type="NCBI Taxonomy" id="1427455"/>
    <lineage>
        <taxon>Eukaryota</taxon>
        <taxon>Fungi</taxon>
        <taxon>Dikarya</taxon>
        <taxon>Ascomycota</taxon>
        <taxon>Saccharomycotina</taxon>
        <taxon>Saccharomycetes</taxon>
        <taxon>Saccharomycetales</taxon>
        <taxon>Saccharomycetaceae</taxon>
        <taxon>Kluyveromyces</taxon>
    </lineage>
</organism>
<dbReference type="Pfam" id="PF00995">
    <property type="entry name" value="Sec1"/>
    <property type="match status" value="1"/>
</dbReference>
<dbReference type="OrthoDB" id="10262287at2759"/>
<evidence type="ECO:0000256" key="1">
    <source>
        <dbReference type="ARBA" id="ARBA00009884"/>
    </source>
</evidence>
<dbReference type="EMBL" id="CCBQ010000012">
    <property type="protein sequence ID" value="CDO92162.1"/>
    <property type="molecule type" value="Genomic_DNA"/>
</dbReference>
<proteinExistence type="inferred from homology"/>
<dbReference type="Gene3D" id="3.40.50.1910">
    <property type="match status" value="2"/>
</dbReference>
<dbReference type="InterPro" id="IPR043154">
    <property type="entry name" value="Sec-1-like_dom1"/>
</dbReference>
<dbReference type="Proteomes" id="UP000031516">
    <property type="component" value="Unassembled WGS sequence"/>
</dbReference>
<name>A0A0A8L206_9SACH</name>
<protein>
    <submittedName>
        <fullName evidence="2">WGS project CCBQ000000000 data, contig 00016</fullName>
    </submittedName>
</protein>